<comment type="function">
    <text evidence="6 9">Catalyzes cyclization of the linear tetrapyrrole, hydroxymethylbilane, to the macrocyclic uroporphyrinogen III.</text>
</comment>
<dbReference type="Proteomes" id="UP000266302">
    <property type="component" value="Unassembled WGS sequence"/>
</dbReference>
<keyword evidence="5 9" id="KW-0627">Porphyrin biosynthesis</keyword>
<keyword evidence="4 9" id="KW-0456">Lyase</keyword>
<dbReference type="OrthoDB" id="9787650at2"/>
<organism evidence="11 12">
    <name type="scientific">Simplicispira hankyongi</name>
    <dbReference type="NCBI Taxonomy" id="2315688"/>
    <lineage>
        <taxon>Bacteria</taxon>
        <taxon>Pseudomonadati</taxon>
        <taxon>Pseudomonadota</taxon>
        <taxon>Betaproteobacteria</taxon>
        <taxon>Burkholderiales</taxon>
        <taxon>Comamonadaceae</taxon>
        <taxon>Simplicispira</taxon>
    </lineage>
</organism>
<dbReference type="InterPro" id="IPR039793">
    <property type="entry name" value="UROS/Hem4"/>
</dbReference>
<comment type="similarity">
    <text evidence="2 9">Belongs to the uroporphyrinogen-III synthase family.</text>
</comment>
<dbReference type="GO" id="GO:0006780">
    <property type="term" value="P:uroporphyrinogen III biosynthetic process"/>
    <property type="evidence" value="ECO:0007669"/>
    <property type="project" value="UniProtKB-UniRule"/>
</dbReference>
<evidence type="ECO:0000256" key="3">
    <source>
        <dbReference type="ARBA" id="ARBA00013109"/>
    </source>
</evidence>
<evidence type="ECO:0000256" key="8">
    <source>
        <dbReference type="ARBA" id="ARBA00048617"/>
    </source>
</evidence>
<evidence type="ECO:0000259" key="10">
    <source>
        <dbReference type="Pfam" id="PF02602"/>
    </source>
</evidence>
<gene>
    <name evidence="11" type="ORF">D3F03_07130</name>
</gene>
<comment type="pathway">
    <text evidence="1 9">Porphyrin-containing compound metabolism; protoporphyrin-IX biosynthesis; coproporphyrinogen-III from 5-aminolevulinate: step 3/4.</text>
</comment>
<dbReference type="Gene3D" id="3.40.50.10090">
    <property type="match status" value="2"/>
</dbReference>
<dbReference type="AlphaFoldDB" id="A0A398C8X9"/>
<dbReference type="EC" id="4.2.1.75" evidence="3 9"/>
<feature type="domain" description="Tetrapyrrole biosynthesis uroporphyrinogen III synthase" evidence="10">
    <location>
        <begin position="19"/>
        <end position="250"/>
    </location>
</feature>
<comment type="catalytic activity">
    <reaction evidence="8 9">
        <text>hydroxymethylbilane = uroporphyrinogen III + H2O</text>
        <dbReference type="Rhea" id="RHEA:18965"/>
        <dbReference type="ChEBI" id="CHEBI:15377"/>
        <dbReference type="ChEBI" id="CHEBI:57308"/>
        <dbReference type="ChEBI" id="CHEBI:57845"/>
        <dbReference type="EC" id="4.2.1.75"/>
    </reaction>
</comment>
<dbReference type="GO" id="GO:0006782">
    <property type="term" value="P:protoporphyrinogen IX biosynthetic process"/>
    <property type="evidence" value="ECO:0007669"/>
    <property type="project" value="UniProtKB-UniRule"/>
</dbReference>
<evidence type="ECO:0000256" key="6">
    <source>
        <dbReference type="ARBA" id="ARBA00037589"/>
    </source>
</evidence>
<accession>A0A398C8X9</accession>
<dbReference type="UniPathway" id="UPA00251">
    <property type="reaction ID" value="UER00320"/>
</dbReference>
<protein>
    <recommendedName>
        <fullName evidence="7 9">Uroporphyrinogen-III synthase</fullName>
        <ecNumber evidence="3 9">4.2.1.75</ecNumber>
    </recommendedName>
</protein>
<comment type="caution">
    <text evidence="11">The sequence shown here is derived from an EMBL/GenBank/DDBJ whole genome shotgun (WGS) entry which is preliminary data.</text>
</comment>
<dbReference type="RefSeq" id="WP_119108715.1">
    <property type="nucleotide sequence ID" value="NZ_QXJC01000003.1"/>
</dbReference>
<dbReference type="Pfam" id="PF02602">
    <property type="entry name" value="HEM4"/>
    <property type="match status" value="1"/>
</dbReference>
<dbReference type="EMBL" id="QXJC01000003">
    <property type="protein sequence ID" value="RID98051.1"/>
    <property type="molecule type" value="Genomic_DNA"/>
</dbReference>
<dbReference type="SUPFAM" id="SSF69618">
    <property type="entry name" value="HemD-like"/>
    <property type="match status" value="1"/>
</dbReference>
<dbReference type="PANTHER" id="PTHR38042:SF1">
    <property type="entry name" value="UROPORPHYRINOGEN-III SYNTHASE, CHLOROPLASTIC"/>
    <property type="match status" value="1"/>
</dbReference>
<dbReference type="InterPro" id="IPR036108">
    <property type="entry name" value="4pyrrol_syn_uPrphyn_synt_sf"/>
</dbReference>
<name>A0A398C8X9_9BURK</name>
<evidence type="ECO:0000256" key="5">
    <source>
        <dbReference type="ARBA" id="ARBA00023244"/>
    </source>
</evidence>
<evidence type="ECO:0000256" key="9">
    <source>
        <dbReference type="RuleBase" id="RU366031"/>
    </source>
</evidence>
<evidence type="ECO:0000256" key="4">
    <source>
        <dbReference type="ARBA" id="ARBA00023239"/>
    </source>
</evidence>
<evidence type="ECO:0000313" key="12">
    <source>
        <dbReference type="Proteomes" id="UP000266302"/>
    </source>
</evidence>
<dbReference type="GO" id="GO:0004852">
    <property type="term" value="F:uroporphyrinogen-III synthase activity"/>
    <property type="evidence" value="ECO:0007669"/>
    <property type="project" value="UniProtKB-UniRule"/>
</dbReference>
<dbReference type="InterPro" id="IPR003754">
    <property type="entry name" value="4pyrrol_synth_uPrphyn_synth"/>
</dbReference>
<dbReference type="CDD" id="cd06578">
    <property type="entry name" value="HemD"/>
    <property type="match status" value="1"/>
</dbReference>
<proteinExistence type="inferred from homology"/>
<dbReference type="PANTHER" id="PTHR38042">
    <property type="entry name" value="UROPORPHYRINOGEN-III SYNTHASE, CHLOROPLASTIC"/>
    <property type="match status" value="1"/>
</dbReference>
<evidence type="ECO:0000256" key="1">
    <source>
        <dbReference type="ARBA" id="ARBA00004772"/>
    </source>
</evidence>
<evidence type="ECO:0000256" key="2">
    <source>
        <dbReference type="ARBA" id="ARBA00008133"/>
    </source>
</evidence>
<evidence type="ECO:0000256" key="7">
    <source>
        <dbReference type="ARBA" id="ARBA00040167"/>
    </source>
</evidence>
<sequence>MPAAAPRALITRPEPEASQWVQALAARGIAAAALPLMAIAPASDPQALAAVQRRLADYTAVMLVSGNAARHFFESNQALALMQQAQAAIKTRVWSPGPGTASVLRALGVPAERIDQPAAEARQFDSESLWERVGPGVSAGDRVLVVRGSEPGASTTGSGRDWLSAQIRAAGGEVDFVVAYTRAAPQFTHDQLALARSTAATGGPLWVLSSAQALGHLCAALPDQRWDGARALATHPRIAEAARAAGFGAVFECRPALADVATSIESHA</sequence>
<keyword evidence="12" id="KW-1185">Reference proteome</keyword>
<reference evidence="11 12" key="1">
    <citation type="submission" date="2018-09" db="EMBL/GenBank/DDBJ databases">
        <title>Draft genome of Simplicispira sp. NY-02.</title>
        <authorList>
            <person name="Im W.T."/>
        </authorList>
    </citation>
    <scope>NUCLEOTIDE SEQUENCE [LARGE SCALE GENOMIC DNA]</scope>
    <source>
        <strain evidence="11 12">NY-02</strain>
    </source>
</reference>
<evidence type="ECO:0000313" key="11">
    <source>
        <dbReference type="EMBL" id="RID98051.1"/>
    </source>
</evidence>